<evidence type="ECO:0000313" key="3">
    <source>
        <dbReference type="Proteomes" id="UP000054248"/>
    </source>
</evidence>
<dbReference type="InterPro" id="IPR050167">
    <property type="entry name" value="Ser_Thr_protein_kinase"/>
</dbReference>
<keyword evidence="3" id="KW-1185">Reference proteome</keyword>
<evidence type="ECO:0000259" key="1">
    <source>
        <dbReference type="PROSITE" id="PS50011"/>
    </source>
</evidence>
<dbReference type="HOGENOM" id="CLU_000288_7_18_1"/>
<reference evidence="2 3" key="1">
    <citation type="submission" date="2014-04" db="EMBL/GenBank/DDBJ databases">
        <authorList>
            <consortium name="DOE Joint Genome Institute"/>
            <person name="Kuo A."/>
            <person name="Girlanda M."/>
            <person name="Perotto S."/>
            <person name="Kohler A."/>
            <person name="Nagy L.G."/>
            <person name="Floudas D."/>
            <person name="Copeland A."/>
            <person name="Barry K.W."/>
            <person name="Cichocki N."/>
            <person name="Veneault-Fourrey C."/>
            <person name="LaButti K."/>
            <person name="Lindquist E.A."/>
            <person name="Lipzen A."/>
            <person name="Lundell T."/>
            <person name="Morin E."/>
            <person name="Murat C."/>
            <person name="Sun H."/>
            <person name="Tunlid A."/>
            <person name="Henrissat B."/>
            <person name="Grigoriev I.V."/>
            <person name="Hibbett D.S."/>
            <person name="Martin F."/>
            <person name="Nordberg H.P."/>
            <person name="Cantor M.N."/>
            <person name="Hua S.X."/>
        </authorList>
    </citation>
    <scope>NUCLEOTIDE SEQUENCE [LARGE SCALE GENOMIC DNA]</scope>
    <source>
        <strain evidence="2 3">MUT 4182</strain>
    </source>
</reference>
<gene>
    <name evidence="2" type="ORF">M407DRAFT_70087</name>
</gene>
<dbReference type="STRING" id="1051891.A0A0C3L758"/>
<feature type="domain" description="Protein kinase" evidence="1">
    <location>
        <begin position="1"/>
        <end position="197"/>
    </location>
</feature>
<protein>
    <recommendedName>
        <fullName evidence="1">Protein kinase domain-containing protein</fullName>
    </recommendedName>
</protein>
<dbReference type="GO" id="GO:0005524">
    <property type="term" value="F:ATP binding"/>
    <property type="evidence" value="ECO:0007669"/>
    <property type="project" value="InterPro"/>
</dbReference>
<dbReference type="Gene3D" id="1.10.510.10">
    <property type="entry name" value="Transferase(Phosphotransferase) domain 1"/>
    <property type="match status" value="1"/>
</dbReference>
<accession>A0A0C3L758</accession>
<dbReference type="InterPro" id="IPR008271">
    <property type="entry name" value="Ser/Thr_kinase_AS"/>
</dbReference>
<dbReference type="PROSITE" id="PS00108">
    <property type="entry name" value="PROTEIN_KINASE_ST"/>
    <property type="match status" value="1"/>
</dbReference>
<dbReference type="Proteomes" id="UP000054248">
    <property type="component" value="Unassembled WGS sequence"/>
</dbReference>
<proteinExistence type="predicted"/>
<dbReference type="InterPro" id="IPR000719">
    <property type="entry name" value="Prot_kinase_dom"/>
</dbReference>
<dbReference type="SMART" id="SM00220">
    <property type="entry name" value="S_TKc"/>
    <property type="match status" value="1"/>
</dbReference>
<dbReference type="InterPro" id="IPR011009">
    <property type="entry name" value="Kinase-like_dom_sf"/>
</dbReference>
<dbReference type="SUPFAM" id="SSF56112">
    <property type="entry name" value="Protein kinase-like (PK-like)"/>
    <property type="match status" value="1"/>
</dbReference>
<dbReference type="GO" id="GO:0007165">
    <property type="term" value="P:signal transduction"/>
    <property type="evidence" value="ECO:0007669"/>
    <property type="project" value="TreeGrafter"/>
</dbReference>
<dbReference type="Pfam" id="PF00069">
    <property type="entry name" value="Pkinase"/>
    <property type="match status" value="1"/>
</dbReference>
<name>A0A0C3L758_9AGAM</name>
<dbReference type="OrthoDB" id="635774at2759"/>
<dbReference type="GO" id="GO:0004672">
    <property type="term" value="F:protein kinase activity"/>
    <property type="evidence" value="ECO:0007669"/>
    <property type="project" value="InterPro"/>
</dbReference>
<dbReference type="AlphaFoldDB" id="A0A0C3L758"/>
<dbReference type="PANTHER" id="PTHR23257">
    <property type="entry name" value="SERINE-THREONINE PROTEIN KINASE"/>
    <property type="match status" value="1"/>
</dbReference>
<dbReference type="GO" id="GO:0005737">
    <property type="term" value="C:cytoplasm"/>
    <property type="evidence" value="ECO:0007669"/>
    <property type="project" value="TreeGrafter"/>
</dbReference>
<dbReference type="EMBL" id="KN822979">
    <property type="protein sequence ID" value="KIO29698.1"/>
    <property type="molecule type" value="Genomic_DNA"/>
</dbReference>
<feature type="non-terminal residue" evidence="2">
    <location>
        <position position="1"/>
    </location>
</feature>
<evidence type="ECO:0000313" key="2">
    <source>
        <dbReference type="EMBL" id="KIO29698.1"/>
    </source>
</evidence>
<organism evidence="2 3">
    <name type="scientific">Tulasnella calospora MUT 4182</name>
    <dbReference type="NCBI Taxonomy" id="1051891"/>
    <lineage>
        <taxon>Eukaryota</taxon>
        <taxon>Fungi</taxon>
        <taxon>Dikarya</taxon>
        <taxon>Basidiomycota</taxon>
        <taxon>Agaricomycotina</taxon>
        <taxon>Agaricomycetes</taxon>
        <taxon>Cantharellales</taxon>
        <taxon>Tulasnellaceae</taxon>
        <taxon>Tulasnella</taxon>
    </lineage>
</organism>
<sequence length="197" mass="22056">NGLSHPNIIEVLGFVEDMEKKIVWIVVPWEANGNVREFLRSGEWDIPERISLMTDVSFGLEYLHSRDPPICHGDLKSLNILVNSLYRAVIADFGSARILRKDLRPEANQQPTPHSERRDDASLVAVLSASDATLTLTGPSVSFRWASPEIMRGEDPHLASDVWALGWICWEVSLLASNFQCSIALTFTPVCRSDLRS</sequence>
<reference evidence="3" key="2">
    <citation type="submission" date="2015-01" db="EMBL/GenBank/DDBJ databases">
        <title>Evolutionary Origins and Diversification of the Mycorrhizal Mutualists.</title>
        <authorList>
            <consortium name="DOE Joint Genome Institute"/>
            <consortium name="Mycorrhizal Genomics Consortium"/>
            <person name="Kohler A."/>
            <person name="Kuo A."/>
            <person name="Nagy L.G."/>
            <person name="Floudas D."/>
            <person name="Copeland A."/>
            <person name="Barry K.W."/>
            <person name="Cichocki N."/>
            <person name="Veneault-Fourrey C."/>
            <person name="LaButti K."/>
            <person name="Lindquist E.A."/>
            <person name="Lipzen A."/>
            <person name="Lundell T."/>
            <person name="Morin E."/>
            <person name="Murat C."/>
            <person name="Riley R."/>
            <person name="Ohm R."/>
            <person name="Sun H."/>
            <person name="Tunlid A."/>
            <person name="Henrissat B."/>
            <person name="Grigoriev I.V."/>
            <person name="Hibbett D.S."/>
            <person name="Martin F."/>
        </authorList>
    </citation>
    <scope>NUCLEOTIDE SEQUENCE [LARGE SCALE GENOMIC DNA]</scope>
    <source>
        <strain evidence="3">MUT 4182</strain>
    </source>
</reference>
<dbReference type="PROSITE" id="PS50011">
    <property type="entry name" value="PROTEIN_KINASE_DOM"/>
    <property type="match status" value="1"/>
</dbReference>